<dbReference type="Proteomes" id="UP000319160">
    <property type="component" value="Unassembled WGS sequence"/>
</dbReference>
<dbReference type="NCBIfam" id="TIGR03561">
    <property type="entry name" value="organ_hyd_perox"/>
    <property type="match status" value="1"/>
</dbReference>
<comment type="caution">
    <text evidence="5">The sequence shown here is derived from an EMBL/GenBank/DDBJ whole genome shotgun (WGS) entry which is preliminary data.</text>
</comment>
<dbReference type="Pfam" id="PF02566">
    <property type="entry name" value="OsmC"/>
    <property type="match status" value="1"/>
</dbReference>
<dbReference type="InterPro" id="IPR019953">
    <property type="entry name" value="OHR"/>
</dbReference>
<dbReference type="SUPFAM" id="SSF57701">
    <property type="entry name" value="Zn2/Cys6 DNA-binding domain"/>
    <property type="match status" value="1"/>
</dbReference>
<gene>
    <name evidence="5" type="ORF">FHL15_008246</name>
</gene>
<dbReference type="Gene3D" id="3.30.300.20">
    <property type="match status" value="1"/>
</dbReference>
<dbReference type="Gene3D" id="2.20.25.10">
    <property type="match status" value="1"/>
</dbReference>
<dbReference type="PANTHER" id="PTHR47784:SF10">
    <property type="entry name" value="TRANSCRIPTION FACTOR, PUTATIVE (AFU_ORTHOLOGUE AFUA_6G14150)-RELATED"/>
    <property type="match status" value="1"/>
</dbReference>
<evidence type="ECO:0000256" key="2">
    <source>
        <dbReference type="ARBA" id="ARBA00023242"/>
    </source>
</evidence>
<dbReference type="Gene3D" id="4.10.240.10">
    <property type="entry name" value="Zn(2)-C6 fungal-type DNA-binding domain"/>
    <property type="match status" value="1"/>
</dbReference>
<evidence type="ECO:0000313" key="6">
    <source>
        <dbReference type="Proteomes" id="UP000319160"/>
    </source>
</evidence>
<feature type="domain" description="Zn(2)-C6 fungal-type" evidence="4">
    <location>
        <begin position="13"/>
        <end position="43"/>
    </location>
</feature>
<dbReference type="InterPro" id="IPR015946">
    <property type="entry name" value="KH_dom-like_a/b"/>
</dbReference>
<proteinExistence type="inferred from homology"/>
<feature type="region of interest" description="Disordered" evidence="3">
    <location>
        <begin position="56"/>
        <end position="76"/>
    </location>
</feature>
<evidence type="ECO:0000256" key="1">
    <source>
        <dbReference type="ARBA" id="ARBA00007378"/>
    </source>
</evidence>
<keyword evidence="6" id="KW-1185">Reference proteome</keyword>
<dbReference type="InterPro" id="IPR003718">
    <property type="entry name" value="OsmC/Ohr_fam"/>
</dbReference>
<dbReference type="SUPFAM" id="SSF82784">
    <property type="entry name" value="OsmC-like"/>
    <property type="match status" value="1"/>
</dbReference>
<dbReference type="Pfam" id="PF00172">
    <property type="entry name" value="Zn_clus"/>
    <property type="match status" value="1"/>
</dbReference>
<dbReference type="InterPro" id="IPR053157">
    <property type="entry name" value="Sterol_Uptake_Regulator"/>
</dbReference>
<dbReference type="OrthoDB" id="5295362at2759"/>
<dbReference type="PROSITE" id="PS00463">
    <property type="entry name" value="ZN2_CY6_FUNGAL_1"/>
    <property type="match status" value="1"/>
</dbReference>
<keyword evidence="2" id="KW-0539">Nucleus</keyword>
<dbReference type="AlphaFoldDB" id="A0A553HSB0"/>
<dbReference type="EMBL" id="VFLP01000051">
    <property type="protein sequence ID" value="TRX90842.1"/>
    <property type="molecule type" value="Genomic_DNA"/>
</dbReference>
<accession>A0A553HSB0</accession>
<evidence type="ECO:0000256" key="3">
    <source>
        <dbReference type="SAM" id="MobiDB-lite"/>
    </source>
</evidence>
<dbReference type="InterPro" id="IPR036102">
    <property type="entry name" value="OsmC/Ohrsf"/>
</dbReference>
<reference evidence="6" key="1">
    <citation type="submission" date="2019-06" db="EMBL/GenBank/DDBJ databases">
        <title>Draft genome sequence of the griseofulvin-producing fungus Xylaria cubensis strain G536.</title>
        <authorList>
            <person name="Mead M.E."/>
            <person name="Raja H.A."/>
            <person name="Steenwyk J.L."/>
            <person name="Knowles S.L."/>
            <person name="Oberlies N.H."/>
            <person name="Rokas A."/>
        </authorList>
    </citation>
    <scope>NUCLEOTIDE SEQUENCE [LARGE SCALE GENOMIC DNA]</scope>
    <source>
        <strain evidence="6">G536</strain>
    </source>
</reference>
<dbReference type="GO" id="GO:0001228">
    <property type="term" value="F:DNA-binding transcription activator activity, RNA polymerase II-specific"/>
    <property type="evidence" value="ECO:0007669"/>
    <property type="project" value="TreeGrafter"/>
</dbReference>
<dbReference type="InterPro" id="IPR036864">
    <property type="entry name" value="Zn2-C6_fun-type_DNA-bd_sf"/>
</dbReference>
<dbReference type="GO" id="GO:0008270">
    <property type="term" value="F:zinc ion binding"/>
    <property type="evidence" value="ECO:0007669"/>
    <property type="project" value="InterPro"/>
</dbReference>
<dbReference type="PANTHER" id="PTHR47784">
    <property type="entry name" value="STEROL UPTAKE CONTROL PROTEIN 2"/>
    <property type="match status" value="1"/>
</dbReference>
<dbReference type="SMART" id="SM00066">
    <property type="entry name" value="GAL4"/>
    <property type="match status" value="1"/>
</dbReference>
<evidence type="ECO:0000259" key="4">
    <source>
        <dbReference type="PROSITE" id="PS50048"/>
    </source>
</evidence>
<dbReference type="InterPro" id="IPR001138">
    <property type="entry name" value="Zn2Cys6_DnaBD"/>
</dbReference>
<sequence length="612" mass="67749">MQQRRSHKKSRRGCLNCKKWHTKCDESGPPCNNCTLRNAKCEYAWAKNDKIIALAQSRKSSSSSGSSSGERSLSEPGGLVMKECRRMLELELMHWWSTSTYKSLCSVPEDHHYMQFIMPQEALRYDFLLNGIFVAAALHRSTMTPEPEARGYFNIAMELYDRASRSFRTHLEKMNPSTHHILYIYSSMTAFINIAFSQCNFSEGNELNTLSTVAVAFDLLNGSINIAQTDFQRLLDSPVPIRAYLNYGIATDVTLHPDTRIALSRLQNLNELYHSSRYQGTTPASSDELNIATTPLSDTTVSTTSVTSAKPFEAAIGLLKLCFAEEQRALLRGFSFVFPGGAGPDFTAAVKAYDPMALLIIMHWTVLIERAGNEYWWAKDLGTRLAIGIWKAMQLFPPRSPSPALLTPEWGESISWLVNLTTSRLKRTAMASTRLFRPFLASAQRAPRPIARLVAGQAGGRRFLNTDTAPVLYSAHAKVKGARTGHVEGDDLRVDLTMAKALGGAGDKGKTNPEELFAAGYGACFQSAMNAAAASMGTKMPSDPEDSVVSTTVHLIGDMKKLDMGIRVDMKVSIRGLEKDQIEKIVEKAKEVCPYSRATRGNITTNVEVEQL</sequence>
<name>A0A553HSB0_9PEZI</name>
<dbReference type="PROSITE" id="PS50048">
    <property type="entry name" value="ZN2_CY6_FUNGAL_2"/>
    <property type="match status" value="1"/>
</dbReference>
<organism evidence="5 6">
    <name type="scientific">Xylaria flabelliformis</name>
    <dbReference type="NCBI Taxonomy" id="2512241"/>
    <lineage>
        <taxon>Eukaryota</taxon>
        <taxon>Fungi</taxon>
        <taxon>Dikarya</taxon>
        <taxon>Ascomycota</taxon>
        <taxon>Pezizomycotina</taxon>
        <taxon>Sordariomycetes</taxon>
        <taxon>Xylariomycetidae</taxon>
        <taxon>Xylariales</taxon>
        <taxon>Xylariaceae</taxon>
        <taxon>Xylaria</taxon>
    </lineage>
</organism>
<dbReference type="CDD" id="cd00067">
    <property type="entry name" value="GAL4"/>
    <property type="match status" value="1"/>
</dbReference>
<feature type="compositionally biased region" description="Low complexity" evidence="3">
    <location>
        <begin position="57"/>
        <end position="76"/>
    </location>
</feature>
<dbReference type="GO" id="GO:0006979">
    <property type="term" value="P:response to oxidative stress"/>
    <property type="evidence" value="ECO:0007669"/>
    <property type="project" value="InterPro"/>
</dbReference>
<comment type="similarity">
    <text evidence="1">Belongs to the OsmC/Ohr family.</text>
</comment>
<evidence type="ECO:0000313" key="5">
    <source>
        <dbReference type="EMBL" id="TRX90842.1"/>
    </source>
</evidence>
<protein>
    <recommendedName>
        <fullName evidence="4">Zn(2)-C6 fungal-type domain-containing protein</fullName>
    </recommendedName>
</protein>